<sequence length="471" mass="53550">MKKSSIVVVDNGAATIKLGVVHGKAKVTTRIIQNAIVRSKGDKITYVGQEIDSCNDFSSLRYRLPFEKGYLADWDAQKAIWDDIFTSQYLGVAPSDASLLITEPYFNLPNLQDVYDQFIFEEYEFQSYYRCTPASMIPHSNLFQDESQPPPECMLVIDSGFSYTHVVPINNGLIVWPAVRRRFYLNFVPIVLLILWIRIDVGGKLLTNQLKELVSYRQWNMMDETYVMNDVKESCCYVSANFKQDLEMCRNNPKTNPIVREYVLPDFSSNKRGHVRTNDEILADSSQILHMNNERFSVPELLFRPDDIGLEQAGLAATIADSISTLPEELRGMFWANIGLIGGTTKFPSFCDRLSAELRSLAPVDCEVKIYEGSEPILEAYNGALAFARVPSFFDYVVTREEYLEMGSNASRRKFRDWKPAERGSKGKEVSRSKTSGQKRDEDEEDEDEDGPPKKAGRGRGRGRGSYRKRG</sequence>
<organism evidence="1 2">
    <name type="scientific">Irpex rosettiformis</name>
    <dbReference type="NCBI Taxonomy" id="378272"/>
    <lineage>
        <taxon>Eukaryota</taxon>
        <taxon>Fungi</taxon>
        <taxon>Dikarya</taxon>
        <taxon>Basidiomycota</taxon>
        <taxon>Agaricomycotina</taxon>
        <taxon>Agaricomycetes</taxon>
        <taxon>Polyporales</taxon>
        <taxon>Irpicaceae</taxon>
        <taxon>Irpex</taxon>
    </lineage>
</organism>
<evidence type="ECO:0000313" key="2">
    <source>
        <dbReference type="Proteomes" id="UP001055072"/>
    </source>
</evidence>
<evidence type="ECO:0000313" key="1">
    <source>
        <dbReference type="EMBL" id="KAI0086978.1"/>
    </source>
</evidence>
<dbReference type="Proteomes" id="UP001055072">
    <property type="component" value="Unassembled WGS sequence"/>
</dbReference>
<name>A0ACB8TYE7_9APHY</name>
<proteinExistence type="predicted"/>
<keyword evidence="2" id="KW-1185">Reference proteome</keyword>
<gene>
    <name evidence="1" type="ORF">BDY19DRAFT_957761</name>
</gene>
<accession>A0ACB8TYE7</accession>
<dbReference type="EMBL" id="MU274920">
    <property type="protein sequence ID" value="KAI0086978.1"/>
    <property type="molecule type" value="Genomic_DNA"/>
</dbReference>
<protein>
    <submittedName>
        <fullName evidence="1">Actin-like protein Arp6</fullName>
    </submittedName>
</protein>
<reference evidence="1" key="1">
    <citation type="journal article" date="2021" name="Environ. Microbiol.">
        <title>Gene family expansions and transcriptome signatures uncover fungal adaptations to wood decay.</title>
        <authorList>
            <person name="Hage H."/>
            <person name="Miyauchi S."/>
            <person name="Viragh M."/>
            <person name="Drula E."/>
            <person name="Min B."/>
            <person name="Chaduli D."/>
            <person name="Navarro D."/>
            <person name="Favel A."/>
            <person name="Norest M."/>
            <person name="Lesage-Meessen L."/>
            <person name="Balint B."/>
            <person name="Merenyi Z."/>
            <person name="de Eugenio L."/>
            <person name="Morin E."/>
            <person name="Martinez A.T."/>
            <person name="Baldrian P."/>
            <person name="Stursova M."/>
            <person name="Martinez M.J."/>
            <person name="Novotny C."/>
            <person name="Magnuson J.K."/>
            <person name="Spatafora J.W."/>
            <person name="Maurice S."/>
            <person name="Pangilinan J."/>
            <person name="Andreopoulos W."/>
            <person name="LaButti K."/>
            <person name="Hundley H."/>
            <person name="Na H."/>
            <person name="Kuo A."/>
            <person name="Barry K."/>
            <person name="Lipzen A."/>
            <person name="Henrissat B."/>
            <person name="Riley R."/>
            <person name="Ahrendt S."/>
            <person name="Nagy L.G."/>
            <person name="Grigoriev I.V."/>
            <person name="Martin F."/>
            <person name="Rosso M.N."/>
        </authorList>
    </citation>
    <scope>NUCLEOTIDE SEQUENCE</scope>
    <source>
        <strain evidence="1">CBS 384.51</strain>
    </source>
</reference>
<comment type="caution">
    <text evidence="1">The sequence shown here is derived from an EMBL/GenBank/DDBJ whole genome shotgun (WGS) entry which is preliminary data.</text>
</comment>